<dbReference type="PROSITE" id="PS51144">
    <property type="entry name" value="ALPHA_CA_2"/>
    <property type="match status" value="1"/>
</dbReference>
<keyword evidence="10" id="KW-1185">Reference proteome</keyword>
<dbReference type="InterPro" id="IPR036398">
    <property type="entry name" value="CA_dom_sf"/>
</dbReference>
<evidence type="ECO:0000256" key="2">
    <source>
        <dbReference type="ARBA" id="ARBA00010718"/>
    </source>
</evidence>
<evidence type="ECO:0000256" key="8">
    <source>
        <dbReference type="RuleBase" id="RU367011"/>
    </source>
</evidence>
<comment type="cofactor">
    <cofactor evidence="8">
        <name>Zn(2+)</name>
        <dbReference type="ChEBI" id="CHEBI:29105"/>
    </cofactor>
</comment>
<dbReference type="GeneID" id="106459676"/>
<evidence type="ECO:0000256" key="6">
    <source>
        <dbReference type="ARBA" id="ARBA00023239"/>
    </source>
</evidence>
<sequence length="301" mass="34129">MSTQKELTEFQRGRIVECHLATTESHGERNLWTYDRDGYNGPDNWELSFPSCGGANQSPINIDTSTVQVNQELSPFVFHNFDNPFLSSILYNTGHTAQLILERSDAVQVKGGGLGGTFQFDQLHFHWDSTSMTQGSEHTINGRHYPVEMHLVAFNEKYPNFTVASLYDDGIAVFAVFVKLPDSRNYLTSLQPIVENFEKISIPGSAVKLTSPIYFEDLLPADITRYFRYQGSLTTPPCSEVVTWTVFEETVPVNANELLTFRMLVDVNGNPLQHCHRPVQPLNDRLIVIPPYDFSQQKNNF</sequence>
<accession>A0ABM1SE64</accession>
<comment type="similarity">
    <text evidence="2 8">Belongs to the alpha-carbonic anhydrase family.</text>
</comment>
<keyword evidence="4 8" id="KW-0479">Metal-binding</keyword>
<proteinExistence type="inferred from homology"/>
<dbReference type="SMART" id="SM01057">
    <property type="entry name" value="Carb_anhydrase"/>
    <property type="match status" value="1"/>
</dbReference>
<reference evidence="11" key="1">
    <citation type="submission" date="2025-08" db="UniProtKB">
        <authorList>
            <consortium name="RefSeq"/>
        </authorList>
    </citation>
    <scope>IDENTIFICATION</scope>
    <source>
        <tissue evidence="11">Muscle</tissue>
    </source>
</reference>
<dbReference type="SUPFAM" id="SSF51069">
    <property type="entry name" value="Carbonic anhydrase"/>
    <property type="match status" value="1"/>
</dbReference>
<comment type="function">
    <text evidence="1 8">Reversible hydration of carbon dioxide.</text>
</comment>
<dbReference type="Gene3D" id="3.10.200.10">
    <property type="entry name" value="Alpha carbonic anhydrase"/>
    <property type="match status" value="1"/>
</dbReference>
<dbReference type="InterPro" id="IPR023561">
    <property type="entry name" value="Carbonic_anhydrase_a-class"/>
</dbReference>
<comment type="catalytic activity">
    <reaction evidence="7 8">
        <text>hydrogencarbonate + H(+) = CO2 + H2O</text>
        <dbReference type="Rhea" id="RHEA:10748"/>
        <dbReference type="ChEBI" id="CHEBI:15377"/>
        <dbReference type="ChEBI" id="CHEBI:15378"/>
        <dbReference type="ChEBI" id="CHEBI:16526"/>
        <dbReference type="ChEBI" id="CHEBI:17544"/>
        <dbReference type="EC" id="4.2.1.1"/>
    </reaction>
</comment>
<dbReference type="PANTHER" id="PTHR18952:SF265">
    <property type="entry name" value="CARBONIC ANHYDRASE"/>
    <property type="match status" value="1"/>
</dbReference>
<evidence type="ECO:0000313" key="11">
    <source>
        <dbReference type="RefSeq" id="XP_022241919.1"/>
    </source>
</evidence>
<evidence type="ECO:0000313" key="10">
    <source>
        <dbReference type="Proteomes" id="UP000694941"/>
    </source>
</evidence>
<evidence type="ECO:0000256" key="3">
    <source>
        <dbReference type="ARBA" id="ARBA00012925"/>
    </source>
</evidence>
<dbReference type="InterPro" id="IPR001148">
    <property type="entry name" value="CA_dom"/>
</dbReference>
<dbReference type="RefSeq" id="XP_022241919.1">
    <property type="nucleotide sequence ID" value="XM_022386211.1"/>
</dbReference>
<keyword evidence="5 8" id="KW-0862">Zinc</keyword>
<keyword evidence="6 8" id="KW-0456">Lyase</keyword>
<evidence type="ECO:0000256" key="1">
    <source>
        <dbReference type="ARBA" id="ARBA00002904"/>
    </source>
</evidence>
<dbReference type="PANTHER" id="PTHR18952">
    <property type="entry name" value="CARBONIC ANHYDRASE"/>
    <property type="match status" value="1"/>
</dbReference>
<dbReference type="InterPro" id="IPR018338">
    <property type="entry name" value="Carbonic_anhydrase_a-class_CS"/>
</dbReference>
<evidence type="ECO:0000259" key="9">
    <source>
        <dbReference type="PROSITE" id="PS51144"/>
    </source>
</evidence>
<dbReference type="EC" id="4.2.1.1" evidence="3 8"/>
<dbReference type="PROSITE" id="PS00162">
    <property type="entry name" value="ALPHA_CA_1"/>
    <property type="match status" value="1"/>
</dbReference>
<name>A0ABM1SE64_LIMPO</name>
<organism evidence="10 11">
    <name type="scientific">Limulus polyphemus</name>
    <name type="common">Atlantic horseshoe crab</name>
    <dbReference type="NCBI Taxonomy" id="6850"/>
    <lineage>
        <taxon>Eukaryota</taxon>
        <taxon>Metazoa</taxon>
        <taxon>Ecdysozoa</taxon>
        <taxon>Arthropoda</taxon>
        <taxon>Chelicerata</taxon>
        <taxon>Merostomata</taxon>
        <taxon>Xiphosura</taxon>
        <taxon>Limulidae</taxon>
        <taxon>Limulus</taxon>
    </lineage>
</organism>
<evidence type="ECO:0000256" key="4">
    <source>
        <dbReference type="ARBA" id="ARBA00022723"/>
    </source>
</evidence>
<dbReference type="Pfam" id="PF00194">
    <property type="entry name" value="Carb_anhydrase"/>
    <property type="match status" value="1"/>
</dbReference>
<evidence type="ECO:0000256" key="7">
    <source>
        <dbReference type="ARBA" id="ARBA00048348"/>
    </source>
</evidence>
<dbReference type="Proteomes" id="UP000694941">
    <property type="component" value="Unplaced"/>
</dbReference>
<evidence type="ECO:0000256" key="5">
    <source>
        <dbReference type="ARBA" id="ARBA00022833"/>
    </source>
</evidence>
<feature type="domain" description="Alpha-carbonic anhydrase" evidence="9">
    <location>
        <begin position="30"/>
        <end position="291"/>
    </location>
</feature>
<dbReference type="CDD" id="cd00326">
    <property type="entry name" value="alpha_CA"/>
    <property type="match status" value="1"/>
</dbReference>
<protein>
    <recommendedName>
        <fullName evidence="3 8">Carbonic anhydrase</fullName>
        <ecNumber evidence="3 8">4.2.1.1</ecNumber>
    </recommendedName>
</protein>
<gene>
    <name evidence="11" type="primary">LOC106459676</name>
</gene>